<feature type="transmembrane region" description="Helical" evidence="2">
    <location>
        <begin position="40"/>
        <end position="59"/>
    </location>
</feature>
<dbReference type="EMBL" id="FLOB01000022">
    <property type="protein sequence ID" value="SBS37850.1"/>
    <property type="molecule type" value="Genomic_DNA"/>
</dbReference>
<dbReference type="STRING" id="1792290.MSP8886_04290"/>
<gene>
    <name evidence="3" type="primary">mrpG</name>
    <name evidence="3" type="ORF">MSP8886_04290</name>
</gene>
<keyword evidence="2" id="KW-1133">Transmembrane helix</keyword>
<proteinExistence type="predicted"/>
<protein>
    <submittedName>
        <fullName evidence="3">Na(+)/H(+) antiporter subunit G</fullName>
    </submittedName>
</protein>
<dbReference type="NCBIfam" id="TIGR01300">
    <property type="entry name" value="CPA3_mnhG_phaG"/>
    <property type="match status" value="1"/>
</dbReference>
<dbReference type="InterPro" id="IPR005133">
    <property type="entry name" value="PhaG_MnhG_YufB"/>
</dbReference>
<evidence type="ECO:0000256" key="1">
    <source>
        <dbReference type="SAM" id="MobiDB-lite"/>
    </source>
</evidence>
<feature type="compositionally biased region" description="Basic and acidic residues" evidence="1">
    <location>
        <begin position="111"/>
        <end position="124"/>
    </location>
</feature>
<reference evidence="3 4" key="1">
    <citation type="submission" date="2016-06" db="EMBL/GenBank/DDBJ databases">
        <authorList>
            <person name="Kjaerup R.B."/>
            <person name="Dalgaard T.S."/>
            <person name="Juul-Madsen H.R."/>
        </authorList>
    </citation>
    <scope>NUCLEOTIDE SEQUENCE [LARGE SCALE GENOMIC DNA]</scope>
    <source>
        <strain evidence="3 4">CECT 8886</strain>
    </source>
</reference>
<dbReference type="Pfam" id="PF03334">
    <property type="entry name" value="PhaG_MnhG_YufB"/>
    <property type="match status" value="1"/>
</dbReference>
<sequence length="124" mass="13566">MPLYLEIIICVLLLIGGVFLLLGSYGLARLPDIFTRLHSPTKASTLGITGVLLSSMVFHSYQNGSLSVNELLITLFLLITAPVAAYMIAKTAIHHETPPLDKTKNAHLVSKIRDRQAPKENDEA</sequence>
<organism evidence="3 4">
    <name type="scientific">Marinomonas spartinae</name>
    <dbReference type="NCBI Taxonomy" id="1792290"/>
    <lineage>
        <taxon>Bacteria</taxon>
        <taxon>Pseudomonadati</taxon>
        <taxon>Pseudomonadota</taxon>
        <taxon>Gammaproteobacteria</taxon>
        <taxon>Oceanospirillales</taxon>
        <taxon>Oceanospirillaceae</taxon>
        <taxon>Marinomonas</taxon>
    </lineage>
</organism>
<keyword evidence="2" id="KW-0812">Transmembrane</keyword>
<evidence type="ECO:0000313" key="4">
    <source>
        <dbReference type="Proteomes" id="UP000092544"/>
    </source>
</evidence>
<dbReference type="RefSeq" id="WP_067020948.1">
    <property type="nucleotide sequence ID" value="NZ_FLOB01000022.1"/>
</dbReference>
<feature type="region of interest" description="Disordered" evidence="1">
    <location>
        <begin position="98"/>
        <end position="124"/>
    </location>
</feature>
<evidence type="ECO:0000313" key="3">
    <source>
        <dbReference type="EMBL" id="SBS37850.1"/>
    </source>
</evidence>
<keyword evidence="4" id="KW-1185">Reference proteome</keyword>
<dbReference type="PANTHER" id="PTHR34703:SF1">
    <property type="entry name" value="ANTIPORTER SUBUNIT MNHG2-RELATED"/>
    <property type="match status" value="1"/>
</dbReference>
<dbReference type="Proteomes" id="UP000092544">
    <property type="component" value="Unassembled WGS sequence"/>
</dbReference>
<evidence type="ECO:0000256" key="2">
    <source>
        <dbReference type="SAM" id="Phobius"/>
    </source>
</evidence>
<accession>A0A1A8TTP2</accession>
<feature type="transmembrane region" description="Helical" evidence="2">
    <location>
        <begin position="6"/>
        <end position="28"/>
    </location>
</feature>
<keyword evidence="2" id="KW-0472">Membrane</keyword>
<feature type="transmembrane region" description="Helical" evidence="2">
    <location>
        <begin position="71"/>
        <end position="89"/>
    </location>
</feature>
<dbReference type="OrthoDB" id="9813804at2"/>
<dbReference type="GO" id="GO:0015385">
    <property type="term" value="F:sodium:proton antiporter activity"/>
    <property type="evidence" value="ECO:0007669"/>
    <property type="project" value="TreeGrafter"/>
</dbReference>
<name>A0A1A8TTP2_9GAMM</name>
<dbReference type="NCBIfam" id="NF009316">
    <property type="entry name" value="PRK12674.1-5"/>
    <property type="match status" value="1"/>
</dbReference>
<dbReference type="AlphaFoldDB" id="A0A1A8TTP2"/>
<dbReference type="PANTHER" id="PTHR34703">
    <property type="entry name" value="ANTIPORTER SUBUNIT MNHG2-RELATED"/>
    <property type="match status" value="1"/>
</dbReference>